<feature type="transmembrane region" description="Helical" evidence="7">
    <location>
        <begin position="457"/>
        <end position="475"/>
    </location>
</feature>
<gene>
    <name evidence="9" type="ORF">NUH29_10755</name>
</gene>
<keyword evidence="3 7" id="KW-0812">Transmembrane</keyword>
<keyword evidence="4" id="KW-0677">Repeat</keyword>
<feature type="transmembrane region" description="Helical" evidence="7">
    <location>
        <begin position="5"/>
        <end position="22"/>
    </location>
</feature>
<name>A0ABT1ZH44_9MICO</name>
<keyword evidence="2" id="KW-0813">Transport</keyword>
<evidence type="ECO:0000259" key="8">
    <source>
        <dbReference type="PROSITE" id="PS51202"/>
    </source>
</evidence>
<feature type="transmembrane region" description="Helical" evidence="7">
    <location>
        <begin position="580"/>
        <end position="600"/>
    </location>
</feature>
<dbReference type="RefSeq" id="WP_258799117.1">
    <property type="nucleotide sequence ID" value="NZ_JANTHX010000007.1"/>
</dbReference>
<dbReference type="SUPFAM" id="SSF116726">
    <property type="entry name" value="TrkA C-terminal domain-like"/>
    <property type="match status" value="1"/>
</dbReference>
<comment type="caution">
    <text evidence="9">The sequence shown here is derived from an EMBL/GenBank/DDBJ whole genome shotgun (WGS) entry which is preliminary data.</text>
</comment>
<feature type="transmembrane region" description="Helical" evidence="7">
    <location>
        <begin position="173"/>
        <end position="195"/>
    </location>
</feature>
<dbReference type="EMBL" id="JANTHX010000007">
    <property type="protein sequence ID" value="MCS0500026.1"/>
    <property type="molecule type" value="Genomic_DNA"/>
</dbReference>
<evidence type="ECO:0000256" key="6">
    <source>
        <dbReference type="ARBA" id="ARBA00023136"/>
    </source>
</evidence>
<dbReference type="Pfam" id="PF02080">
    <property type="entry name" value="TrkA_C"/>
    <property type="match status" value="1"/>
</dbReference>
<dbReference type="Pfam" id="PF03600">
    <property type="entry name" value="CitMHS"/>
    <property type="match status" value="1"/>
</dbReference>
<dbReference type="Proteomes" id="UP001205337">
    <property type="component" value="Unassembled WGS sequence"/>
</dbReference>
<feature type="transmembrane region" description="Helical" evidence="7">
    <location>
        <begin position="95"/>
        <end position="125"/>
    </location>
</feature>
<evidence type="ECO:0000256" key="7">
    <source>
        <dbReference type="SAM" id="Phobius"/>
    </source>
</evidence>
<feature type="transmembrane region" description="Helical" evidence="7">
    <location>
        <begin position="495"/>
        <end position="528"/>
    </location>
</feature>
<accession>A0ABT1ZH44</accession>
<dbReference type="Gene3D" id="3.30.70.1450">
    <property type="entry name" value="Regulator of K+ conductance, C-terminal domain"/>
    <property type="match status" value="1"/>
</dbReference>
<dbReference type="PROSITE" id="PS01271">
    <property type="entry name" value="NA_SULFATE"/>
    <property type="match status" value="1"/>
</dbReference>
<feature type="transmembrane region" description="Helical" evidence="7">
    <location>
        <begin position="137"/>
        <end position="161"/>
    </location>
</feature>
<reference evidence="9 10" key="1">
    <citation type="submission" date="2022-08" db="EMBL/GenBank/DDBJ databases">
        <authorList>
            <person name="Li F."/>
        </authorList>
    </citation>
    <scope>NUCLEOTIDE SEQUENCE [LARGE SCALE GENOMIC DNA]</scope>
    <source>
        <strain evidence="9 10">10F1B-8-1</strain>
    </source>
</reference>
<evidence type="ECO:0000256" key="5">
    <source>
        <dbReference type="ARBA" id="ARBA00022989"/>
    </source>
</evidence>
<organism evidence="9 10">
    <name type="scientific">Protaetiibacter mangrovi</name>
    <dbReference type="NCBI Taxonomy" id="2970926"/>
    <lineage>
        <taxon>Bacteria</taxon>
        <taxon>Bacillati</taxon>
        <taxon>Actinomycetota</taxon>
        <taxon>Actinomycetes</taxon>
        <taxon>Micrococcales</taxon>
        <taxon>Microbacteriaceae</taxon>
        <taxon>Protaetiibacter</taxon>
    </lineage>
</organism>
<evidence type="ECO:0000313" key="10">
    <source>
        <dbReference type="Proteomes" id="UP001205337"/>
    </source>
</evidence>
<comment type="subcellular location">
    <subcellularLocation>
        <location evidence="1">Membrane</location>
        <topology evidence="1">Multi-pass membrane protein</topology>
    </subcellularLocation>
</comment>
<dbReference type="InterPro" id="IPR006037">
    <property type="entry name" value="RCK_C"/>
</dbReference>
<feature type="transmembrane region" description="Helical" evidence="7">
    <location>
        <begin position="28"/>
        <end position="45"/>
    </location>
</feature>
<feature type="domain" description="RCK C-terminal" evidence="8">
    <location>
        <begin position="215"/>
        <end position="303"/>
    </location>
</feature>
<dbReference type="PANTHER" id="PTHR43652:SF1">
    <property type="entry name" value="RESPONSE REGULATOR"/>
    <property type="match status" value="1"/>
</dbReference>
<dbReference type="InterPro" id="IPR031312">
    <property type="entry name" value="Na/sul_symport_CS"/>
</dbReference>
<dbReference type="InterPro" id="IPR004680">
    <property type="entry name" value="Cit_transptr-like_dom"/>
</dbReference>
<keyword evidence="5 7" id="KW-1133">Transmembrane helix</keyword>
<proteinExistence type="predicted"/>
<evidence type="ECO:0000256" key="1">
    <source>
        <dbReference type="ARBA" id="ARBA00004141"/>
    </source>
</evidence>
<feature type="transmembrane region" description="Helical" evidence="7">
    <location>
        <begin position="540"/>
        <end position="560"/>
    </location>
</feature>
<evidence type="ECO:0000256" key="4">
    <source>
        <dbReference type="ARBA" id="ARBA00022737"/>
    </source>
</evidence>
<dbReference type="InterPro" id="IPR051679">
    <property type="entry name" value="DASS-Related_Transporters"/>
</dbReference>
<evidence type="ECO:0000256" key="3">
    <source>
        <dbReference type="ARBA" id="ARBA00022692"/>
    </source>
</evidence>
<evidence type="ECO:0000313" key="9">
    <source>
        <dbReference type="EMBL" id="MCS0500026.1"/>
    </source>
</evidence>
<keyword evidence="10" id="KW-1185">Reference proteome</keyword>
<feature type="transmembrane region" description="Helical" evidence="7">
    <location>
        <begin position="57"/>
        <end position="75"/>
    </location>
</feature>
<feature type="domain" description="RCK C-terminal" evidence="8">
    <location>
        <begin position="306"/>
        <end position="390"/>
    </location>
</feature>
<dbReference type="InterPro" id="IPR036721">
    <property type="entry name" value="RCK_C_sf"/>
</dbReference>
<dbReference type="PANTHER" id="PTHR43652">
    <property type="entry name" value="BASIC AMINO ACID ANTIPORTER YFCC-RELATED"/>
    <property type="match status" value="1"/>
</dbReference>
<protein>
    <submittedName>
        <fullName evidence="9">SLC13 family permease</fullName>
    </submittedName>
</protein>
<keyword evidence="6 7" id="KW-0472">Membrane</keyword>
<sequence>MSIDLIVVLVLLAVAIAMFAMGRPRMDVVAVLAIVALPLAGILSVPDALSGFADPNVVLIGALFVVGAGLSHTGVTYRLGDWLAARAGRDGRLLVVLLMLAVAVLGSIMSSTGVVAIFIPVALSIAARTGISPRQLLMPLSFAALISGMLTLIATAPNLVVDAELRRAGLDGFGFFTVTPVGLVVLVLGIGYMLVARRFLGGGPTARGASARTFSTLVADYAVDSRVRTFRVEPGSPLLGRALLGLEVGTAHSSVLGVERRRLLRGTTLTAGAETTVRRGDTLVFDLAPPEERLDELGLVEVELPGDFFASYSRQLGMAELLVAPDSAAVDRSVVELRIRSDHDLTVLGVRHAGRAVGPAFLERRLALGDTLLVAGAWETIRRMRAAGGDFVVLDLPVESTEAAPAADRAPLAILSVLVMIVLMVTGTVPNVLAALIAALLMGAVGAVDLKTAYRAIHWPTLLLIAGMLPFAQALEQTGGVDLAVDGLLAVTGGAGPYLVLAVLFAITALIGMFVSNTATAVLMAPVAITAAQHLGFSPYPFALIVALAASAAFMTPVSSPVNTLVVEPGRYRFGDFVRIGVPFTLVVLVVSVVLVPVLLPF</sequence>
<dbReference type="PROSITE" id="PS51202">
    <property type="entry name" value="RCK_C"/>
    <property type="match status" value="2"/>
</dbReference>
<evidence type="ECO:0000256" key="2">
    <source>
        <dbReference type="ARBA" id="ARBA00022448"/>
    </source>
</evidence>
<feature type="transmembrane region" description="Helical" evidence="7">
    <location>
        <begin position="432"/>
        <end position="450"/>
    </location>
</feature>